<feature type="domain" description="N-acetyltransferase" evidence="1">
    <location>
        <begin position="1"/>
        <end position="70"/>
    </location>
</feature>
<dbReference type="Gene3D" id="3.40.630.30">
    <property type="match status" value="1"/>
</dbReference>
<evidence type="ECO:0000259" key="1">
    <source>
        <dbReference type="PROSITE" id="PS51186"/>
    </source>
</evidence>
<dbReference type="PANTHER" id="PTHR31143">
    <property type="match status" value="1"/>
</dbReference>
<evidence type="ECO:0000313" key="2">
    <source>
        <dbReference type="EMBL" id="MBM7839788.1"/>
    </source>
</evidence>
<dbReference type="EMBL" id="JAFBCV010000010">
    <property type="protein sequence ID" value="MBM7839788.1"/>
    <property type="molecule type" value="Genomic_DNA"/>
</dbReference>
<protein>
    <submittedName>
        <fullName evidence="2">GNAT family acetyltransferase</fullName>
    </submittedName>
</protein>
<gene>
    <name evidence="2" type="ORF">JOC54_003068</name>
</gene>
<keyword evidence="3" id="KW-1185">Reference proteome</keyword>
<evidence type="ECO:0000313" key="3">
    <source>
        <dbReference type="Proteomes" id="UP001179280"/>
    </source>
</evidence>
<proteinExistence type="predicted"/>
<dbReference type="SUPFAM" id="SSF55729">
    <property type="entry name" value="Acyl-CoA N-acyltransferases (Nat)"/>
    <property type="match status" value="1"/>
</dbReference>
<organism evidence="2 3">
    <name type="scientific">Shouchella xiaoxiensis</name>
    <dbReference type="NCBI Taxonomy" id="766895"/>
    <lineage>
        <taxon>Bacteria</taxon>
        <taxon>Bacillati</taxon>
        <taxon>Bacillota</taxon>
        <taxon>Bacilli</taxon>
        <taxon>Bacillales</taxon>
        <taxon>Bacillaceae</taxon>
        <taxon>Shouchella</taxon>
    </lineage>
</organism>
<reference evidence="2" key="1">
    <citation type="submission" date="2021-01" db="EMBL/GenBank/DDBJ databases">
        <title>Genomic Encyclopedia of Type Strains, Phase IV (KMG-IV): sequencing the most valuable type-strain genomes for metagenomic binning, comparative biology and taxonomic classification.</title>
        <authorList>
            <person name="Goeker M."/>
        </authorList>
    </citation>
    <scope>NUCLEOTIDE SEQUENCE</scope>
    <source>
        <strain evidence="2">DSM 21943</strain>
    </source>
</reference>
<dbReference type="PROSITE" id="PS51186">
    <property type="entry name" value="GNAT"/>
    <property type="match status" value="1"/>
</dbReference>
<dbReference type="InterPro" id="IPR000182">
    <property type="entry name" value="GNAT_dom"/>
</dbReference>
<dbReference type="Proteomes" id="UP001179280">
    <property type="component" value="Unassembled WGS sequence"/>
</dbReference>
<dbReference type="Pfam" id="PF12746">
    <property type="entry name" value="GNAT_acetyltran"/>
    <property type="match status" value="1"/>
</dbReference>
<sequence length="70" mass="7661">MHAIDLETIKVHRGKRLAEACAQAFVVACIKKGASPYWDCMDSNQASIAVAEKLGFKKARGYAGYDFPLV</sequence>
<dbReference type="InterPro" id="IPR016181">
    <property type="entry name" value="Acyl_CoA_acyltransferase"/>
</dbReference>
<dbReference type="PANTHER" id="PTHR31143:SF2">
    <property type="entry name" value="FR47-LIKE DOMAIN-CONTAINING PROTEIN-RELATED"/>
    <property type="match status" value="1"/>
</dbReference>
<name>A0ABS2SWB2_9BACI</name>
<accession>A0ABS2SWB2</accession>
<dbReference type="InterPro" id="IPR027365">
    <property type="entry name" value="GNAT_acetyltra_YdfB-like"/>
</dbReference>
<comment type="caution">
    <text evidence="2">The sequence shown here is derived from an EMBL/GenBank/DDBJ whole genome shotgun (WGS) entry which is preliminary data.</text>
</comment>